<feature type="region of interest" description="Disordered" evidence="1">
    <location>
        <begin position="66"/>
        <end position="102"/>
    </location>
</feature>
<organism evidence="2 3">
    <name type="scientific">Adineta ricciae</name>
    <name type="common">Rotifer</name>
    <dbReference type="NCBI Taxonomy" id="249248"/>
    <lineage>
        <taxon>Eukaryota</taxon>
        <taxon>Metazoa</taxon>
        <taxon>Spiralia</taxon>
        <taxon>Gnathifera</taxon>
        <taxon>Rotifera</taxon>
        <taxon>Eurotatoria</taxon>
        <taxon>Bdelloidea</taxon>
        <taxon>Adinetida</taxon>
        <taxon>Adinetidae</taxon>
        <taxon>Adineta</taxon>
    </lineage>
</organism>
<evidence type="ECO:0000313" key="2">
    <source>
        <dbReference type="EMBL" id="CAF1357952.1"/>
    </source>
</evidence>
<dbReference type="OrthoDB" id="10495604at2759"/>
<sequence>MSKRCTELCQNRQCQMYGKDHFGQLCSRPKTNDNKKTEKPSKIGGSQGEEMAFDFIQQTFANISQQRKFANSGMSQLMAPPSRQNKHVENDSDNQSVESDEE</sequence>
<accession>A0A815HSN0</accession>
<feature type="compositionally biased region" description="Polar residues" evidence="1">
    <location>
        <begin position="93"/>
        <end position="102"/>
    </location>
</feature>
<reference evidence="2" key="1">
    <citation type="submission" date="2021-02" db="EMBL/GenBank/DDBJ databases">
        <authorList>
            <person name="Nowell W R."/>
        </authorList>
    </citation>
    <scope>NUCLEOTIDE SEQUENCE</scope>
</reference>
<comment type="caution">
    <text evidence="2">The sequence shown here is derived from an EMBL/GenBank/DDBJ whole genome shotgun (WGS) entry which is preliminary data.</text>
</comment>
<evidence type="ECO:0000313" key="3">
    <source>
        <dbReference type="Proteomes" id="UP000663852"/>
    </source>
</evidence>
<dbReference type="AlphaFoldDB" id="A0A815HSN0"/>
<proteinExistence type="predicted"/>
<dbReference type="Proteomes" id="UP000663852">
    <property type="component" value="Unassembled WGS sequence"/>
</dbReference>
<feature type="compositionally biased region" description="Polar residues" evidence="1">
    <location>
        <begin position="66"/>
        <end position="75"/>
    </location>
</feature>
<feature type="region of interest" description="Disordered" evidence="1">
    <location>
        <begin position="25"/>
        <end position="48"/>
    </location>
</feature>
<evidence type="ECO:0000256" key="1">
    <source>
        <dbReference type="SAM" id="MobiDB-lite"/>
    </source>
</evidence>
<dbReference type="EMBL" id="CAJNOJ010000271">
    <property type="protein sequence ID" value="CAF1357952.1"/>
    <property type="molecule type" value="Genomic_DNA"/>
</dbReference>
<feature type="compositionally biased region" description="Basic and acidic residues" evidence="1">
    <location>
        <begin position="30"/>
        <end position="41"/>
    </location>
</feature>
<protein>
    <submittedName>
        <fullName evidence="2">Uncharacterized protein</fullName>
    </submittedName>
</protein>
<gene>
    <name evidence="2" type="ORF">EDS130_LOCUS33650</name>
</gene>
<name>A0A815HSN0_ADIRI</name>